<dbReference type="InterPro" id="IPR017342">
    <property type="entry name" value="S-AdoMet-dep_Met_synth_prd"/>
</dbReference>
<organism evidence="1 2">
    <name type="scientific">Thermoclostridium stercorarium subsp. thermolacticum DSM 2910</name>
    <dbReference type="NCBI Taxonomy" id="1121336"/>
    <lineage>
        <taxon>Bacteria</taxon>
        <taxon>Bacillati</taxon>
        <taxon>Bacillota</taxon>
        <taxon>Clostridia</taxon>
        <taxon>Eubacteriales</taxon>
        <taxon>Oscillospiraceae</taxon>
        <taxon>Thermoclostridium</taxon>
    </lineage>
</organism>
<proteinExistence type="predicted"/>
<dbReference type="AlphaFoldDB" id="A0A1B1YGK5"/>
<accession>A0A1B1YGK5</accession>
<dbReference type="Gene3D" id="3.40.109.40">
    <property type="match status" value="1"/>
</dbReference>
<dbReference type="SUPFAM" id="SSF56507">
    <property type="entry name" value="Methionine synthase activation domain-like"/>
    <property type="match status" value="1"/>
</dbReference>
<dbReference type="EMBL" id="CP014672">
    <property type="protein sequence ID" value="ANW99870.1"/>
    <property type="molecule type" value="Genomic_DNA"/>
</dbReference>
<dbReference type="Proteomes" id="UP000092971">
    <property type="component" value="Chromosome"/>
</dbReference>
<dbReference type="PIRSF" id="PIRSF037984">
    <property type="entry name" value="Met_synth_TM0269_prd"/>
    <property type="match status" value="1"/>
</dbReference>
<gene>
    <name evidence="1" type="ORF">CSTERTH_12940</name>
</gene>
<name>A0A1B1YGK5_THEST</name>
<dbReference type="GO" id="GO:0008705">
    <property type="term" value="F:methionine synthase activity"/>
    <property type="evidence" value="ECO:0007669"/>
    <property type="project" value="InterPro"/>
</dbReference>
<sequence length="226" mass="25784">MYIVHCDKIIKILYMRVKVENIKFFKNIPAQYSRSLIYTRLGYEKTNTRIETDRRRLIDRWITEAEELCETTVIYRTVEIAVHKNTITLDGGEKLESSSLAALLQNSGSAVLMAATAGSRITDEIRRLQESGDMAKALVYDAAASEITDAGLDWIMGLLRQQLIRRGMALTRMRYSPGYGDLDLSCQKVFYDLLSLNEWDIELNEKYILVPEKTVTAIVGIEYPKG</sequence>
<reference evidence="1 2" key="1">
    <citation type="submission" date="2016-02" db="EMBL/GenBank/DDBJ databases">
        <title>Comparison of Clostridium stercorarium subspecies using comparative genomics and transcriptomics.</title>
        <authorList>
            <person name="Schellenberg J."/>
            <person name="Thallinger G."/>
            <person name="Levin D.B."/>
            <person name="Zhang X."/>
            <person name="Alvare G."/>
            <person name="Fristensky B."/>
            <person name="Sparling R."/>
        </authorList>
    </citation>
    <scope>NUCLEOTIDE SEQUENCE [LARGE SCALE GENOMIC DNA]</scope>
    <source>
        <strain evidence="1 2">DSM 2910</strain>
    </source>
</reference>
<dbReference type="InterPro" id="IPR037010">
    <property type="entry name" value="VitB12-dep_Met_synth_activ_sf"/>
</dbReference>
<evidence type="ECO:0000313" key="2">
    <source>
        <dbReference type="Proteomes" id="UP000092971"/>
    </source>
</evidence>
<evidence type="ECO:0000313" key="1">
    <source>
        <dbReference type="EMBL" id="ANW99870.1"/>
    </source>
</evidence>
<protein>
    <submittedName>
        <fullName evidence="1">Methionine synthase</fullName>
    </submittedName>
</protein>